<name>A0A5Y3W2A0_SALDZ</name>
<organism evidence="1">
    <name type="scientific">Salmonella diarizonae</name>
    <dbReference type="NCBI Taxonomy" id="59204"/>
    <lineage>
        <taxon>Bacteria</taxon>
        <taxon>Pseudomonadati</taxon>
        <taxon>Pseudomonadota</taxon>
        <taxon>Gammaproteobacteria</taxon>
        <taxon>Enterobacterales</taxon>
        <taxon>Enterobacteriaceae</taxon>
        <taxon>Salmonella</taxon>
    </lineage>
</organism>
<protein>
    <submittedName>
        <fullName evidence="1">Uncharacterized protein</fullName>
    </submittedName>
</protein>
<comment type="caution">
    <text evidence="1">The sequence shown here is derived from an EMBL/GenBank/DDBJ whole genome shotgun (WGS) entry which is preliminary data.</text>
</comment>
<dbReference type="SUPFAM" id="SSF52540">
    <property type="entry name" value="P-loop containing nucleoside triphosphate hydrolases"/>
    <property type="match status" value="1"/>
</dbReference>
<reference evidence="1" key="1">
    <citation type="submission" date="2018-05" db="EMBL/GenBank/DDBJ databases">
        <authorList>
            <person name="Ashton P.M."/>
            <person name="Dallman T."/>
            <person name="Nair S."/>
            <person name="De Pinna E."/>
            <person name="Peters T."/>
            <person name="Grant K."/>
        </authorList>
    </citation>
    <scope>NUCLEOTIDE SEQUENCE [LARGE SCALE GENOMIC DNA]</scope>
    <source>
        <strain evidence="1">474878</strain>
    </source>
</reference>
<proteinExistence type="predicted"/>
<gene>
    <name evidence="1" type="ORF">DLB95_08665</name>
</gene>
<dbReference type="AlphaFoldDB" id="A0A5Y3W2A0"/>
<accession>A0A5Y3W2A0</accession>
<dbReference type="EMBL" id="AAIYJF010000005">
    <property type="protein sequence ID" value="ECJ4377355.1"/>
    <property type="molecule type" value="Genomic_DNA"/>
</dbReference>
<dbReference type="Proteomes" id="UP000839781">
    <property type="component" value="Unassembled WGS sequence"/>
</dbReference>
<dbReference type="InterPro" id="IPR027417">
    <property type="entry name" value="P-loop_NTPase"/>
</dbReference>
<evidence type="ECO:0000313" key="1">
    <source>
        <dbReference type="EMBL" id="ECJ4377355.1"/>
    </source>
</evidence>
<sequence length="109" mass="12027">MEGNLPEEDNAMTKTLNPTITVTVSGPTGSGKSRVLAVIADVLKLIHSDCIIEAPDVKAEKEMCGNDYTTWHKPRSGTIFKLEEVNHPINPNRLSGVIYKEKHRKLTEG</sequence>